<sequence>MVISKDDIFKEAVNLSPMDKAQLVETILSSFNFQDRLEIDLAWAKEAENRLKAIENGEMETVSMEEVFSSINN</sequence>
<dbReference type="NCBIfam" id="TIGR02574">
    <property type="entry name" value="stabl_TIGR02574"/>
    <property type="match status" value="1"/>
</dbReference>
<comment type="caution">
    <text evidence="1">The sequence shown here is derived from an EMBL/GenBank/DDBJ whole genome shotgun (WGS) entry which is preliminary data.</text>
</comment>
<dbReference type="EMBL" id="JAQQAL010000011">
    <property type="protein sequence ID" value="MDC7226175.1"/>
    <property type="molecule type" value="Genomic_DNA"/>
</dbReference>
<reference evidence="1 2" key="1">
    <citation type="submission" date="2022-12" db="EMBL/GenBank/DDBJ databases">
        <title>Metagenome assembled genome from gulf of manar.</title>
        <authorList>
            <person name="Kohli P."/>
            <person name="Pk S."/>
            <person name="Venkata Ramana C."/>
            <person name="Sasikala C."/>
        </authorList>
    </citation>
    <scope>NUCLEOTIDE SEQUENCE [LARGE SCALE GENOMIC DNA]</scope>
    <source>
        <strain evidence="1">JB008</strain>
    </source>
</reference>
<proteinExistence type="predicted"/>
<evidence type="ECO:0000313" key="2">
    <source>
        <dbReference type="Proteomes" id="UP001221217"/>
    </source>
</evidence>
<dbReference type="Pfam" id="PF09720">
    <property type="entry name" value="Unstab_antitox"/>
    <property type="match status" value="1"/>
</dbReference>
<dbReference type="AlphaFoldDB" id="A0AAJ1MLZ7"/>
<evidence type="ECO:0000313" key="1">
    <source>
        <dbReference type="EMBL" id="MDC7226175.1"/>
    </source>
</evidence>
<protein>
    <submittedName>
        <fullName evidence="1">Addiction module protein</fullName>
    </submittedName>
</protein>
<name>A0AAJ1MLZ7_9SPIO</name>
<dbReference type="InterPro" id="IPR013406">
    <property type="entry name" value="CHP02574_addiction_mod"/>
</dbReference>
<dbReference type="Proteomes" id="UP001221217">
    <property type="component" value="Unassembled WGS sequence"/>
</dbReference>
<organism evidence="1 2">
    <name type="scientific">Candidatus Thalassospirochaeta sargassi</name>
    <dbReference type="NCBI Taxonomy" id="3119039"/>
    <lineage>
        <taxon>Bacteria</taxon>
        <taxon>Pseudomonadati</taxon>
        <taxon>Spirochaetota</taxon>
        <taxon>Spirochaetia</taxon>
        <taxon>Spirochaetales</taxon>
        <taxon>Spirochaetaceae</taxon>
        <taxon>Candidatus Thalassospirochaeta</taxon>
    </lineage>
</organism>
<gene>
    <name evidence="1" type="ORF">PQJ61_05380</name>
</gene>
<accession>A0AAJ1MLZ7</accession>